<keyword evidence="6" id="KW-0539">Nucleus</keyword>
<accession>A0A851J4Y8</accession>
<reference evidence="9" key="1">
    <citation type="submission" date="2019-09" db="EMBL/GenBank/DDBJ databases">
        <title>Bird 10,000 Genomes (B10K) Project - Family phase.</title>
        <authorList>
            <person name="Zhang G."/>
        </authorList>
    </citation>
    <scope>NUCLEOTIDE SEQUENCE</scope>
    <source>
        <strain evidence="9">B10K-DU-001-63</strain>
        <tissue evidence="9">Muscle</tissue>
    </source>
</reference>
<keyword evidence="10" id="KW-1185">Reference proteome</keyword>
<dbReference type="GO" id="GO:0019773">
    <property type="term" value="C:proteasome core complex, alpha-subunit complex"/>
    <property type="evidence" value="ECO:0007669"/>
    <property type="project" value="UniProtKB-UniRule"/>
</dbReference>
<evidence type="ECO:0000313" key="10">
    <source>
        <dbReference type="Proteomes" id="UP000660704"/>
    </source>
</evidence>
<organism evidence="9 10">
    <name type="scientific">Donacobius atricapilla</name>
    <dbReference type="NCBI Taxonomy" id="237420"/>
    <lineage>
        <taxon>Eukaryota</taxon>
        <taxon>Metazoa</taxon>
        <taxon>Chordata</taxon>
        <taxon>Craniata</taxon>
        <taxon>Vertebrata</taxon>
        <taxon>Euteleostomi</taxon>
        <taxon>Archelosauria</taxon>
        <taxon>Archosauria</taxon>
        <taxon>Dinosauria</taxon>
        <taxon>Saurischia</taxon>
        <taxon>Theropoda</taxon>
        <taxon>Coelurosauria</taxon>
        <taxon>Aves</taxon>
        <taxon>Neognathae</taxon>
        <taxon>Neoaves</taxon>
        <taxon>Telluraves</taxon>
        <taxon>Australaves</taxon>
        <taxon>Passeriformes</taxon>
        <taxon>Mimidae</taxon>
        <taxon>Donacobius</taxon>
    </lineage>
</organism>
<dbReference type="SMART" id="SM00948">
    <property type="entry name" value="Proteasome_A_N"/>
    <property type="match status" value="1"/>
</dbReference>
<comment type="caution">
    <text evidence="9">The sequence shown here is derived from an EMBL/GenBank/DDBJ whole genome shotgun (WGS) entry which is preliminary data.</text>
</comment>
<protein>
    <recommendedName>
        <fullName evidence="3">Proteasome subunit alpha type-5</fullName>
    </recommendedName>
</protein>
<dbReference type="InterPro" id="IPR001353">
    <property type="entry name" value="Proteasome_sua/b"/>
</dbReference>
<dbReference type="Proteomes" id="UP000660704">
    <property type="component" value="Unassembled WGS sequence"/>
</dbReference>
<proteinExistence type="inferred from homology"/>
<comment type="subcellular location">
    <subcellularLocation>
        <location evidence="2">Cytoplasm</location>
    </subcellularLocation>
    <subcellularLocation>
        <location evidence="1">Nucleus</location>
    </subcellularLocation>
</comment>
<feature type="non-terminal residue" evidence="9">
    <location>
        <position position="1"/>
    </location>
</feature>
<dbReference type="GO" id="GO:0043161">
    <property type="term" value="P:proteasome-mediated ubiquitin-dependent protein catabolic process"/>
    <property type="evidence" value="ECO:0007669"/>
    <property type="project" value="InterPro"/>
</dbReference>
<dbReference type="PROSITE" id="PS51475">
    <property type="entry name" value="PROTEASOME_ALPHA_2"/>
    <property type="match status" value="1"/>
</dbReference>
<dbReference type="Pfam" id="PF00227">
    <property type="entry name" value="Proteasome"/>
    <property type="match status" value="2"/>
</dbReference>
<dbReference type="GO" id="GO:0005737">
    <property type="term" value="C:cytoplasm"/>
    <property type="evidence" value="ECO:0007669"/>
    <property type="project" value="UniProtKB-SubCell"/>
</dbReference>
<comment type="similarity">
    <text evidence="7">Belongs to the peptidase T1A family.</text>
</comment>
<evidence type="ECO:0000256" key="7">
    <source>
        <dbReference type="PROSITE-ProRule" id="PRU00808"/>
    </source>
</evidence>
<keyword evidence="5 7" id="KW-0647">Proteasome</keyword>
<feature type="non-terminal residue" evidence="9">
    <location>
        <position position="258"/>
    </location>
</feature>
<gene>
    <name evidence="9" type="primary">Psma5</name>
    <name evidence="9" type="ORF">DONATR_R10712</name>
</gene>
<evidence type="ECO:0000313" key="9">
    <source>
        <dbReference type="EMBL" id="NXB70441.1"/>
    </source>
</evidence>
<dbReference type="EMBL" id="WBMY01001895">
    <property type="protein sequence ID" value="NXB70441.1"/>
    <property type="molecule type" value="Genomic_DNA"/>
</dbReference>
<dbReference type="InterPro" id="IPR023332">
    <property type="entry name" value="Proteasome_alpha-type"/>
</dbReference>
<evidence type="ECO:0000256" key="1">
    <source>
        <dbReference type="ARBA" id="ARBA00004123"/>
    </source>
</evidence>
<dbReference type="Pfam" id="PF10584">
    <property type="entry name" value="Proteasome_A_N"/>
    <property type="match status" value="1"/>
</dbReference>
<evidence type="ECO:0000259" key="8">
    <source>
        <dbReference type="SMART" id="SM00948"/>
    </source>
</evidence>
<dbReference type="InterPro" id="IPR033812">
    <property type="entry name" value="Proteasome_alpha_type_5"/>
</dbReference>
<sequence length="258" mass="28136">RGVNTFSPEGRLFQVEYAIEAIKLGSTAIGIQTSEGVCLAVEKRITSPLMEPSSIEKIVEIDSHIGCAMSGLIADAKTLIDKARVETQNHWFTYNETMTVESVTQAVSNLALQFGEEDADPGAMVGSGGVRGCWEPPFPYLSDPFPPFLQSRPFGVALLFGGVDEKGPQLFHMDPSGTFVQCDARAIGSASEGAQSSLQEVYHKSMTLKEAIKSSLVILKQVMEEKLNATNIELATVEPGMKFHMYTKEELEEVIKDI</sequence>
<dbReference type="AlphaFoldDB" id="A0A851J4Y8"/>
<feature type="domain" description="Proteasome alpha-type subunits" evidence="8">
    <location>
        <begin position="1"/>
        <end position="21"/>
    </location>
</feature>
<dbReference type="InterPro" id="IPR050115">
    <property type="entry name" value="Proteasome_alpha"/>
</dbReference>
<dbReference type="PANTHER" id="PTHR11599">
    <property type="entry name" value="PROTEASOME SUBUNIT ALPHA/BETA"/>
    <property type="match status" value="1"/>
</dbReference>
<dbReference type="CDD" id="cd03753">
    <property type="entry name" value="proteasome_alpha_type_5"/>
    <property type="match status" value="1"/>
</dbReference>
<evidence type="ECO:0000256" key="2">
    <source>
        <dbReference type="ARBA" id="ARBA00004496"/>
    </source>
</evidence>
<evidence type="ECO:0000256" key="5">
    <source>
        <dbReference type="ARBA" id="ARBA00022942"/>
    </source>
</evidence>
<dbReference type="SUPFAM" id="SSF56235">
    <property type="entry name" value="N-terminal nucleophile aminohydrolases (Ntn hydrolases)"/>
    <property type="match status" value="1"/>
</dbReference>
<evidence type="ECO:0000256" key="3">
    <source>
        <dbReference type="ARBA" id="ARBA00021343"/>
    </source>
</evidence>
<evidence type="ECO:0000256" key="6">
    <source>
        <dbReference type="ARBA" id="ARBA00023242"/>
    </source>
</evidence>
<evidence type="ECO:0000256" key="4">
    <source>
        <dbReference type="ARBA" id="ARBA00022490"/>
    </source>
</evidence>
<dbReference type="GO" id="GO:0005634">
    <property type="term" value="C:nucleus"/>
    <property type="evidence" value="ECO:0007669"/>
    <property type="project" value="UniProtKB-SubCell"/>
</dbReference>
<dbReference type="InterPro" id="IPR000426">
    <property type="entry name" value="Proteasome_asu_N"/>
</dbReference>
<dbReference type="InterPro" id="IPR029055">
    <property type="entry name" value="Ntn_hydrolases_N"/>
</dbReference>
<name>A0A851J4Y8_9PASS</name>
<dbReference type="Gene3D" id="3.60.20.10">
    <property type="entry name" value="Glutamine Phosphoribosylpyrophosphate, subunit 1, domain 1"/>
    <property type="match status" value="1"/>
</dbReference>
<keyword evidence="4" id="KW-0963">Cytoplasm</keyword>